<organism evidence="1 2">
    <name type="scientific">Ficus carica</name>
    <name type="common">Common fig</name>
    <dbReference type="NCBI Taxonomy" id="3494"/>
    <lineage>
        <taxon>Eukaryota</taxon>
        <taxon>Viridiplantae</taxon>
        <taxon>Streptophyta</taxon>
        <taxon>Embryophyta</taxon>
        <taxon>Tracheophyta</taxon>
        <taxon>Spermatophyta</taxon>
        <taxon>Magnoliopsida</taxon>
        <taxon>eudicotyledons</taxon>
        <taxon>Gunneridae</taxon>
        <taxon>Pentapetalae</taxon>
        <taxon>rosids</taxon>
        <taxon>fabids</taxon>
        <taxon>Rosales</taxon>
        <taxon>Moraceae</taxon>
        <taxon>Ficeae</taxon>
        <taxon>Ficus</taxon>
    </lineage>
</organism>
<proteinExistence type="predicted"/>
<evidence type="ECO:0000313" key="2">
    <source>
        <dbReference type="Proteomes" id="UP001187192"/>
    </source>
</evidence>
<reference evidence="1" key="1">
    <citation type="submission" date="2023-07" db="EMBL/GenBank/DDBJ databases">
        <title>draft genome sequence of fig (Ficus carica).</title>
        <authorList>
            <person name="Takahashi T."/>
            <person name="Nishimura K."/>
        </authorList>
    </citation>
    <scope>NUCLEOTIDE SEQUENCE</scope>
</reference>
<dbReference type="Proteomes" id="UP001187192">
    <property type="component" value="Unassembled WGS sequence"/>
</dbReference>
<accession>A0AA88J478</accession>
<sequence length="72" mass="7781">MMAIVRSGGFIGANQTWGGGWRLNQWWCRIAASVDVPCMVHGPLFGGTSLALSRLSNRMLLPTVVSLVIPLL</sequence>
<keyword evidence="2" id="KW-1185">Reference proteome</keyword>
<comment type="caution">
    <text evidence="1">The sequence shown here is derived from an EMBL/GenBank/DDBJ whole genome shotgun (WGS) entry which is preliminary data.</text>
</comment>
<gene>
    <name evidence="1" type="ORF">TIFTF001_029940</name>
</gene>
<evidence type="ECO:0000313" key="1">
    <source>
        <dbReference type="EMBL" id="GMN60846.1"/>
    </source>
</evidence>
<name>A0AA88J478_FICCA</name>
<dbReference type="EMBL" id="BTGU01000103">
    <property type="protein sequence ID" value="GMN60846.1"/>
    <property type="molecule type" value="Genomic_DNA"/>
</dbReference>
<protein>
    <submittedName>
        <fullName evidence="1">Uncharacterized protein</fullName>
    </submittedName>
</protein>
<dbReference type="AlphaFoldDB" id="A0AA88J478"/>